<evidence type="ECO:0000313" key="13">
    <source>
        <dbReference type="Proteomes" id="UP001596052"/>
    </source>
</evidence>
<evidence type="ECO:0000256" key="1">
    <source>
        <dbReference type="ARBA" id="ARBA00000109"/>
    </source>
</evidence>
<dbReference type="CDD" id="cd00593">
    <property type="entry name" value="RIBOc"/>
    <property type="match status" value="1"/>
</dbReference>
<dbReference type="PROSITE" id="PS50142">
    <property type="entry name" value="RNASE_3_2"/>
    <property type="match status" value="1"/>
</dbReference>
<comment type="function">
    <text evidence="8">Digests double-stranded RNA. Involved in the processing of primary rRNA transcript to yield the immediate precursors to the large and small rRNAs (23S and 16S). Processes some mRNAs, and tRNAs when they are encoded in the rRNA operon. Processes pre-crRNA and tracrRNA of type II CRISPR loci if present in the organism.</text>
</comment>
<keyword evidence="5 8" id="KW-0255">Endonuclease</keyword>
<dbReference type="InterPro" id="IPR014720">
    <property type="entry name" value="dsRBD_dom"/>
</dbReference>
<dbReference type="PANTHER" id="PTHR11207:SF0">
    <property type="entry name" value="RIBONUCLEASE 3"/>
    <property type="match status" value="1"/>
</dbReference>
<feature type="active site" evidence="8">
    <location>
        <position position="118"/>
    </location>
</feature>
<evidence type="ECO:0000313" key="12">
    <source>
        <dbReference type="EMBL" id="MFC5457941.1"/>
    </source>
</evidence>
<dbReference type="SUPFAM" id="SSF69065">
    <property type="entry name" value="RNase III domain-like"/>
    <property type="match status" value="1"/>
</dbReference>
<protein>
    <recommendedName>
        <fullName evidence="8">Ribonuclease 3</fullName>
        <ecNumber evidence="8">3.1.26.3</ecNumber>
    </recommendedName>
    <alternativeName>
        <fullName evidence="8">Ribonuclease III</fullName>
        <shortName evidence="8">RNase III</shortName>
    </alternativeName>
</protein>
<evidence type="ECO:0000256" key="3">
    <source>
        <dbReference type="ARBA" id="ARBA00022664"/>
    </source>
</evidence>
<evidence type="ECO:0000256" key="6">
    <source>
        <dbReference type="ARBA" id="ARBA00022801"/>
    </source>
</evidence>
<feature type="compositionally biased region" description="Basic and acidic residues" evidence="9">
    <location>
        <begin position="227"/>
        <end position="243"/>
    </location>
</feature>
<feature type="active site" evidence="8">
    <location>
        <position position="46"/>
    </location>
</feature>
<comment type="catalytic activity">
    <reaction evidence="1 8">
        <text>Endonucleolytic cleavage to 5'-phosphomonoester.</text>
        <dbReference type="EC" id="3.1.26.3"/>
    </reaction>
</comment>
<comment type="subunit">
    <text evidence="8">Homodimer.</text>
</comment>
<dbReference type="PROSITE" id="PS50137">
    <property type="entry name" value="DS_RBD"/>
    <property type="match status" value="1"/>
</dbReference>
<dbReference type="SUPFAM" id="SSF54768">
    <property type="entry name" value="dsRNA-binding domain-like"/>
    <property type="match status" value="1"/>
</dbReference>
<comment type="cofactor">
    <cofactor evidence="8">
        <name>Mg(2+)</name>
        <dbReference type="ChEBI" id="CHEBI:18420"/>
    </cofactor>
</comment>
<dbReference type="PROSITE" id="PS00517">
    <property type="entry name" value="RNASE_3_1"/>
    <property type="match status" value="1"/>
</dbReference>
<keyword evidence="8" id="KW-0479">Metal-binding</keyword>
<dbReference type="RefSeq" id="WP_377171784.1">
    <property type="nucleotide sequence ID" value="NZ_JBHSMQ010000014.1"/>
</dbReference>
<dbReference type="CDD" id="cd10845">
    <property type="entry name" value="DSRM_RNAse_III_family"/>
    <property type="match status" value="1"/>
</dbReference>
<dbReference type="SMART" id="SM00358">
    <property type="entry name" value="DSRM"/>
    <property type="match status" value="1"/>
</dbReference>
<feature type="region of interest" description="Disordered" evidence="9">
    <location>
        <begin position="201"/>
        <end position="243"/>
    </location>
</feature>
<evidence type="ECO:0000256" key="4">
    <source>
        <dbReference type="ARBA" id="ARBA00022722"/>
    </source>
</evidence>
<dbReference type="EMBL" id="JBHSMQ010000014">
    <property type="protein sequence ID" value="MFC5457941.1"/>
    <property type="molecule type" value="Genomic_DNA"/>
</dbReference>
<evidence type="ECO:0000256" key="9">
    <source>
        <dbReference type="SAM" id="MobiDB-lite"/>
    </source>
</evidence>
<sequence length="243" mass="26381">MEPLEHVIGHTFRDPALLQQALTHGSVGYENQRAQSDNQRLEFLGDAVLQLALSHMLFQRLPQADEGVMTQARAQLVSTKALARIARRIGLGTYLHLGRGEEANGGRNRESTLADALEAVAGAIHLDAGTDAAHQFAARLFAEELEALNRGPLDSNPKGQLQELIQSVGVEPPLYEIVGAEGPDHAKNFIAVVSWQGTQLGRGTGRSKKDAEVEAAQAALGNPALRELLRTSREQPHEQNRRS</sequence>
<gene>
    <name evidence="8 12" type="primary">rnc</name>
    <name evidence="12" type="ORF">ACFQDI_23935</name>
</gene>
<keyword evidence="8" id="KW-0699">rRNA-binding</keyword>
<reference evidence="13" key="1">
    <citation type="journal article" date="2019" name="Int. J. Syst. Evol. Microbiol.">
        <title>The Global Catalogue of Microorganisms (GCM) 10K type strain sequencing project: providing services to taxonomists for standard genome sequencing and annotation.</title>
        <authorList>
            <consortium name="The Broad Institute Genomics Platform"/>
            <consortium name="The Broad Institute Genome Sequencing Center for Infectious Disease"/>
            <person name="Wu L."/>
            <person name="Ma J."/>
        </authorList>
    </citation>
    <scope>NUCLEOTIDE SEQUENCE [LARGE SCALE GENOMIC DNA]</scope>
    <source>
        <strain evidence="13">CGMCC 4.1469</strain>
    </source>
</reference>
<feature type="domain" description="RNase III" evidence="11">
    <location>
        <begin position="1"/>
        <end position="129"/>
    </location>
</feature>
<evidence type="ECO:0000256" key="5">
    <source>
        <dbReference type="ARBA" id="ARBA00022759"/>
    </source>
</evidence>
<feature type="binding site" evidence="8">
    <location>
        <position position="42"/>
    </location>
    <ligand>
        <name>Mg(2+)</name>
        <dbReference type="ChEBI" id="CHEBI:18420"/>
    </ligand>
</feature>
<dbReference type="InterPro" id="IPR011907">
    <property type="entry name" value="RNase_III"/>
</dbReference>
<comment type="caution">
    <text evidence="12">The sequence shown here is derived from an EMBL/GenBank/DDBJ whole genome shotgun (WGS) entry which is preliminary data.</text>
</comment>
<keyword evidence="13" id="KW-1185">Reference proteome</keyword>
<feature type="binding site" evidence="8">
    <location>
        <position position="118"/>
    </location>
    <ligand>
        <name>Mg(2+)</name>
        <dbReference type="ChEBI" id="CHEBI:18420"/>
    </ligand>
</feature>
<feature type="domain" description="DRBM" evidence="10">
    <location>
        <begin position="156"/>
        <end position="220"/>
    </location>
</feature>
<keyword evidence="8" id="KW-0963">Cytoplasm</keyword>
<evidence type="ECO:0000256" key="2">
    <source>
        <dbReference type="ARBA" id="ARBA00010183"/>
    </source>
</evidence>
<keyword evidence="6 8" id="KW-0378">Hydrolase</keyword>
<dbReference type="SMART" id="SM00535">
    <property type="entry name" value="RIBOc"/>
    <property type="match status" value="1"/>
</dbReference>
<evidence type="ECO:0000259" key="11">
    <source>
        <dbReference type="PROSITE" id="PS50142"/>
    </source>
</evidence>
<evidence type="ECO:0000256" key="7">
    <source>
        <dbReference type="ARBA" id="ARBA00022884"/>
    </source>
</evidence>
<dbReference type="InterPro" id="IPR036389">
    <property type="entry name" value="RNase_III_sf"/>
</dbReference>
<dbReference type="GO" id="GO:0004525">
    <property type="term" value="F:ribonuclease III activity"/>
    <property type="evidence" value="ECO:0007669"/>
    <property type="project" value="UniProtKB-EC"/>
</dbReference>
<dbReference type="Pfam" id="PF14622">
    <property type="entry name" value="Ribonucleas_3_3"/>
    <property type="match status" value="1"/>
</dbReference>
<comment type="subcellular location">
    <subcellularLocation>
        <location evidence="8">Cytoplasm</location>
    </subcellularLocation>
</comment>
<dbReference type="HAMAP" id="MF_00104">
    <property type="entry name" value="RNase_III"/>
    <property type="match status" value="1"/>
</dbReference>
<dbReference type="Gene3D" id="3.30.160.20">
    <property type="match status" value="1"/>
</dbReference>
<organism evidence="12 13">
    <name type="scientific">Prosthecobacter fluviatilis</name>
    <dbReference type="NCBI Taxonomy" id="445931"/>
    <lineage>
        <taxon>Bacteria</taxon>
        <taxon>Pseudomonadati</taxon>
        <taxon>Verrucomicrobiota</taxon>
        <taxon>Verrucomicrobiia</taxon>
        <taxon>Verrucomicrobiales</taxon>
        <taxon>Verrucomicrobiaceae</taxon>
        <taxon>Prosthecobacter</taxon>
    </lineage>
</organism>
<comment type="similarity">
    <text evidence="2">Belongs to the ribonuclease III family.</text>
</comment>
<accession>A0ABW0KZA5</accession>
<keyword evidence="3 8" id="KW-0507">mRNA processing</keyword>
<dbReference type="Pfam" id="PF00035">
    <property type="entry name" value="dsrm"/>
    <property type="match status" value="1"/>
</dbReference>
<keyword evidence="8" id="KW-0460">Magnesium</keyword>
<dbReference type="PANTHER" id="PTHR11207">
    <property type="entry name" value="RIBONUCLEASE III"/>
    <property type="match status" value="1"/>
</dbReference>
<feature type="binding site" evidence="8">
    <location>
        <position position="115"/>
    </location>
    <ligand>
        <name>Mg(2+)</name>
        <dbReference type="ChEBI" id="CHEBI:18420"/>
    </ligand>
</feature>
<dbReference type="Gene3D" id="1.10.1520.10">
    <property type="entry name" value="Ribonuclease III domain"/>
    <property type="match status" value="1"/>
</dbReference>
<dbReference type="Proteomes" id="UP001596052">
    <property type="component" value="Unassembled WGS sequence"/>
</dbReference>
<dbReference type="NCBIfam" id="TIGR02191">
    <property type="entry name" value="RNaseIII"/>
    <property type="match status" value="1"/>
</dbReference>
<dbReference type="EC" id="3.1.26.3" evidence="8"/>
<keyword evidence="7 8" id="KW-0694">RNA-binding</keyword>
<evidence type="ECO:0000259" key="10">
    <source>
        <dbReference type="PROSITE" id="PS50137"/>
    </source>
</evidence>
<keyword evidence="4 8" id="KW-0540">Nuclease</keyword>
<keyword evidence="8" id="KW-0698">rRNA processing</keyword>
<proteinExistence type="inferred from homology"/>
<dbReference type="InterPro" id="IPR000999">
    <property type="entry name" value="RNase_III_dom"/>
</dbReference>
<evidence type="ECO:0000256" key="8">
    <source>
        <dbReference type="HAMAP-Rule" id="MF_00104"/>
    </source>
</evidence>
<name>A0ABW0KZA5_9BACT</name>
<keyword evidence="8" id="KW-0819">tRNA processing</keyword>